<feature type="compositionally biased region" description="Basic and acidic residues" evidence="1">
    <location>
        <begin position="490"/>
        <end position="502"/>
    </location>
</feature>
<feature type="non-terminal residue" evidence="3">
    <location>
        <position position="1"/>
    </location>
</feature>
<name>A0AAV2QSZ7_MEGNR</name>
<feature type="compositionally biased region" description="Basic and acidic residues" evidence="1">
    <location>
        <begin position="364"/>
        <end position="375"/>
    </location>
</feature>
<sequence>ESTITSLGAAETKLLYTLHWIVLDAAEECADADAEKGLPKTCQFYYLFSVQTIQVFVYLFAPLLHTLKESDFQNFRLENGLKIWSALWEYRHPDVPAFTTPVRPRRQVLRGKRVRRSHTQFGDVFLGTGGINPSGDEELMLLLGGGGPKSSSASPPISDPPSSATTLHECRTTPDAEKLEEELRLLTSSREATFPETIPEETSSTEEEHVVIFRLGSYPDNDGFRNSHIYKAEHPSSILRPPTVEISDPNGTSLPPSVAASTPECHTPRKDDPLLYKNSFGSNGSGPGVKVSSLEDPTLATFLDVAVIRCLFVSQWLEEGVYWALNFIYKRLQDIGEETGQTVLPRRRSNSLPIPKIHVSLHTDSMDTRRPKEEPSDPSSSDNYISDSDVSQESDGSCQMQCECNQISLQNSKDSKKTSENLMRDLHWVLLAPITFTKSSELYPDSPFLTECTHRERHTTGGSTRKKKKISELKAFVDSKLRSRSEKALEKIGHDDSRHSSISDEQGIDLSGSSWGIEGETGHGRPQSALEQLQGSVEEHEIDTPHEDNRGITQGLLVKGKSMPSLSSLLDELPCLGYFGEGRGERHMTALSGPPESHIGAGQPIITVTQHTPSPTEHAWRDQVSNCGSLESQYGHANKQPPPLARSLTDSNIQYTQEEAVEAPGTTHYITREGHISLHILLKAAQSVSQRDANVCSLRTCEILLHLLDLLLDLGILRNYKQLEKMESGKDDDNSEYGSKPNIGKEDQKPHYIFLDCIFRIFRHLGCPHGCGDSHRGLPADFLRYTGQAILGRLYRCDQSAFRR</sequence>
<dbReference type="Proteomes" id="UP001497623">
    <property type="component" value="Unassembled WGS sequence"/>
</dbReference>
<dbReference type="AlphaFoldDB" id="A0AAV2QSZ7"/>
<proteinExistence type="predicted"/>
<feature type="region of interest" description="Disordered" evidence="1">
    <location>
        <begin position="239"/>
        <end position="270"/>
    </location>
</feature>
<feature type="compositionally biased region" description="Low complexity" evidence="1">
    <location>
        <begin position="149"/>
        <end position="163"/>
    </location>
</feature>
<organism evidence="3 4">
    <name type="scientific">Meganyctiphanes norvegica</name>
    <name type="common">Northern krill</name>
    <name type="synonym">Thysanopoda norvegica</name>
    <dbReference type="NCBI Taxonomy" id="48144"/>
    <lineage>
        <taxon>Eukaryota</taxon>
        <taxon>Metazoa</taxon>
        <taxon>Ecdysozoa</taxon>
        <taxon>Arthropoda</taxon>
        <taxon>Crustacea</taxon>
        <taxon>Multicrustacea</taxon>
        <taxon>Malacostraca</taxon>
        <taxon>Eumalacostraca</taxon>
        <taxon>Eucarida</taxon>
        <taxon>Euphausiacea</taxon>
        <taxon>Euphausiidae</taxon>
        <taxon>Meganyctiphanes</taxon>
    </lineage>
</organism>
<evidence type="ECO:0000313" key="3">
    <source>
        <dbReference type="EMBL" id="CAL4094797.1"/>
    </source>
</evidence>
<gene>
    <name evidence="3" type="ORF">MNOR_LOCUS15240</name>
</gene>
<protein>
    <recommendedName>
        <fullName evidence="2">Cation channel complex component UNC80 N-terminal domain-containing protein</fullName>
    </recommendedName>
</protein>
<dbReference type="InterPro" id="IPR031542">
    <property type="entry name" value="UNC80_N"/>
</dbReference>
<dbReference type="PANTHER" id="PTHR31781:SF1">
    <property type="entry name" value="PROTEIN UNC-80 HOMOLOG"/>
    <property type="match status" value="1"/>
</dbReference>
<evidence type="ECO:0000259" key="2">
    <source>
        <dbReference type="Pfam" id="PF15778"/>
    </source>
</evidence>
<evidence type="ECO:0000313" key="4">
    <source>
        <dbReference type="Proteomes" id="UP001497623"/>
    </source>
</evidence>
<feature type="compositionally biased region" description="Polar residues" evidence="1">
    <location>
        <begin position="383"/>
        <end position="396"/>
    </location>
</feature>
<evidence type="ECO:0000256" key="1">
    <source>
        <dbReference type="SAM" id="MobiDB-lite"/>
    </source>
</evidence>
<comment type="caution">
    <text evidence="3">The sequence shown here is derived from an EMBL/GenBank/DDBJ whole genome shotgun (WGS) entry which is preliminary data.</text>
</comment>
<dbReference type="GO" id="GO:0030424">
    <property type="term" value="C:axon"/>
    <property type="evidence" value="ECO:0007669"/>
    <property type="project" value="TreeGrafter"/>
</dbReference>
<dbReference type="GO" id="GO:0005261">
    <property type="term" value="F:monoatomic cation channel activity"/>
    <property type="evidence" value="ECO:0007669"/>
    <property type="project" value="TreeGrafter"/>
</dbReference>
<keyword evidence="4" id="KW-1185">Reference proteome</keyword>
<dbReference type="PANTHER" id="PTHR31781">
    <property type="entry name" value="UNC80"/>
    <property type="match status" value="1"/>
</dbReference>
<feature type="region of interest" description="Disordered" evidence="1">
    <location>
        <begin position="490"/>
        <end position="550"/>
    </location>
</feature>
<dbReference type="EMBL" id="CAXKWB010009452">
    <property type="protein sequence ID" value="CAL4094797.1"/>
    <property type="molecule type" value="Genomic_DNA"/>
</dbReference>
<feature type="compositionally biased region" description="Basic and acidic residues" evidence="1">
    <location>
        <begin position="537"/>
        <end position="550"/>
    </location>
</feature>
<dbReference type="GO" id="GO:0055080">
    <property type="term" value="P:monoatomic cation homeostasis"/>
    <property type="evidence" value="ECO:0007669"/>
    <property type="project" value="TreeGrafter"/>
</dbReference>
<feature type="region of interest" description="Disordered" evidence="1">
    <location>
        <begin position="144"/>
        <end position="168"/>
    </location>
</feature>
<dbReference type="Pfam" id="PF15778">
    <property type="entry name" value="UNC80_N"/>
    <property type="match status" value="1"/>
</dbReference>
<feature type="non-terminal residue" evidence="3">
    <location>
        <position position="804"/>
    </location>
</feature>
<dbReference type="GO" id="GO:0034703">
    <property type="term" value="C:cation channel complex"/>
    <property type="evidence" value="ECO:0007669"/>
    <property type="project" value="TreeGrafter"/>
</dbReference>
<feature type="domain" description="Cation channel complex component UNC80 N-terminal" evidence="2">
    <location>
        <begin position="3"/>
        <end position="105"/>
    </location>
</feature>
<reference evidence="3 4" key="1">
    <citation type="submission" date="2024-05" db="EMBL/GenBank/DDBJ databases">
        <authorList>
            <person name="Wallberg A."/>
        </authorList>
    </citation>
    <scope>NUCLEOTIDE SEQUENCE [LARGE SCALE GENOMIC DNA]</scope>
</reference>
<feature type="region of interest" description="Disordered" evidence="1">
    <location>
        <begin position="355"/>
        <end position="396"/>
    </location>
</feature>
<accession>A0AAV2QSZ7</accession>